<proteinExistence type="predicted"/>
<organism evidence="1 2">
    <name type="scientific">Amniculicola lignicola CBS 123094</name>
    <dbReference type="NCBI Taxonomy" id="1392246"/>
    <lineage>
        <taxon>Eukaryota</taxon>
        <taxon>Fungi</taxon>
        <taxon>Dikarya</taxon>
        <taxon>Ascomycota</taxon>
        <taxon>Pezizomycotina</taxon>
        <taxon>Dothideomycetes</taxon>
        <taxon>Pleosporomycetidae</taxon>
        <taxon>Pleosporales</taxon>
        <taxon>Amniculicolaceae</taxon>
        <taxon>Amniculicola</taxon>
    </lineage>
</organism>
<dbReference type="AlphaFoldDB" id="A0A6A5WZK1"/>
<gene>
    <name evidence="1" type="ORF">P154DRAFT_517028</name>
</gene>
<dbReference type="Proteomes" id="UP000799779">
    <property type="component" value="Unassembled WGS sequence"/>
</dbReference>
<evidence type="ECO:0000313" key="2">
    <source>
        <dbReference type="Proteomes" id="UP000799779"/>
    </source>
</evidence>
<name>A0A6A5WZK1_9PLEO</name>
<keyword evidence="2" id="KW-1185">Reference proteome</keyword>
<evidence type="ECO:0000313" key="1">
    <source>
        <dbReference type="EMBL" id="KAF2007263.1"/>
    </source>
</evidence>
<protein>
    <submittedName>
        <fullName evidence="1">Uncharacterized protein</fullName>
    </submittedName>
</protein>
<dbReference type="EMBL" id="ML977557">
    <property type="protein sequence ID" value="KAF2007263.1"/>
    <property type="molecule type" value="Genomic_DNA"/>
</dbReference>
<reference evidence="1" key="1">
    <citation type="journal article" date="2020" name="Stud. Mycol.">
        <title>101 Dothideomycetes genomes: a test case for predicting lifestyles and emergence of pathogens.</title>
        <authorList>
            <person name="Haridas S."/>
            <person name="Albert R."/>
            <person name="Binder M."/>
            <person name="Bloem J."/>
            <person name="Labutti K."/>
            <person name="Salamov A."/>
            <person name="Andreopoulos B."/>
            <person name="Baker S."/>
            <person name="Barry K."/>
            <person name="Bills G."/>
            <person name="Bluhm B."/>
            <person name="Cannon C."/>
            <person name="Castanera R."/>
            <person name="Culley D."/>
            <person name="Daum C."/>
            <person name="Ezra D."/>
            <person name="Gonzalez J."/>
            <person name="Henrissat B."/>
            <person name="Kuo A."/>
            <person name="Liang C."/>
            <person name="Lipzen A."/>
            <person name="Lutzoni F."/>
            <person name="Magnuson J."/>
            <person name="Mondo S."/>
            <person name="Nolan M."/>
            <person name="Ohm R."/>
            <person name="Pangilinan J."/>
            <person name="Park H.-J."/>
            <person name="Ramirez L."/>
            <person name="Alfaro M."/>
            <person name="Sun H."/>
            <person name="Tritt A."/>
            <person name="Yoshinaga Y."/>
            <person name="Zwiers L.-H."/>
            <person name="Turgeon B."/>
            <person name="Goodwin S."/>
            <person name="Spatafora J."/>
            <person name="Crous P."/>
            <person name="Grigoriev I."/>
        </authorList>
    </citation>
    <scope>NUCLEOTIDE SEQUENCE</scope>
    <source>
        <strain evidence="1">CBS 123094</strain>
    </source>
</reference>
<accession>A0A6A5WZK1</accession>
<sequence length="51" mass="5222">MGSRGGLGCLEGTGMIEIKGCECFGVLLGFNWSRSLGGYILASVYAYGVGA</sequence>